<reference evidence="1 2" key="1">
    <citation type="submission" date="2021-03" db="EMBL/GenBank/DDBJ databases">
        <title>Actinomadura violae sp. nov., isolated from lichen in Thailand.</title>
        <authorList>
            <person name="Kanchanasin P."/>
            <person name="Saeng-In P."/>
            <person name="Phongsopitanun W."/>
            <person name="Yuki M."/>
            <person name="Kudo T."/>
            <person name="Ohkuma M."/>
            <person name="Tanasupawat S."/>
        </authorList>
    </citation>
    <scope>NUCLEOTIDE SEQUENCE [LARGE SCALE GENOMIC DNA]</scope>
    <source>
        <strain evidence="1 2">LCR2-06</strain>
    </source>
</reference>
<evidence type="ECO:0000313" key="1">
    <source>
        <dbReference type="EMBL" id="MBO2459806.1"/>
    </source>
</evidence>
<organism evidence="1 2">
    <name type="scientific">Actinomadura violacea</name>
    <dbReference type="NCBI Taxonomy" id="2819934"/>
    <lineage>
        <taxon>Bacteria</taxon>
        <taxon>Bacillati</taxon>
        <taxon>Actinomycetota</taxon>
        <taxon>Actinomycetes</taxon>
        <taxon>Streptosporangiales</taxon>
        <taxon>Thermomonosporaceae</taxon>
        <taxon>Actinomadura</taxon>
    </lineage>
</organism>
<protein>
    <submittedName>
        <fullName evidence="1">Phage major capsid protein</fullName>
    </submittedName>
</protein>
<evidence type="ECO:0000313" key="2">
    <source>
        <dbReference type="Proteomes" id="UP000680206"/>
    </source>
</evidence>
<dbReference type="InterPro" id="IPR048813">
    <property type="entry name" value="GP7-like"/>
</dbReference>
<dbReference type="NCBIfam" id="NF045672">
    <property type="entry name" value="MCP_gp7_epsi_15"/>
    <property type="match status" value="1"/>
</dbReference>
<name>A0ABS3RSR5_9ACTN</name>
<gene>
    <name evidence="1" type="ORF">J4709_19690</name>
</gene>
<sequence length="353" mass="37802">MPVTLAQAQINAADDVDYAVIDNFRRYSWLLDQMVWDDTVTPGTGGGSSLTYAYTRLIEAAPAQFRRLNTEYTPGQARRARFSVDLKPLGGAVTIDRVIARLGNPATTEVNFQMQQMLASTRGRFQQALILGDPATEEDEDGFEGLDRALTGTATEYFPGGDAMYTDWTTAAVDTADKALTRLDELDDFLSRLVPSTVGSVDIGAPGALPPGVRAILGNTRSITRLRSMARRAGQYTATKDDLGRDIEMYGQWTLVDVGDRFDGASPIIPIESRDPDGAGGGAAVSGLTDIYAVCFGMDSFHGASMAGVPLVETWLPDYTTSGAVKSGEVEFGPVAPVLKNTKAAGVLRNVKV</sequence>
<dbReference type="Proteomes" id="UP000680206">
    <property type="component" value="Unassembled WGS sequence"/>
</dbReference>
<proteinExistence type="predicted"/>
<accession>A0ABS3RSR5</accession>
<dbReference type="RefSeq" id="WP_208242806.1">
    <property type="nucleotide sequence ID" value="NZ_JAGEPF010000012.1"/>
</dbReference>
<dbReference type="EMBL" id="JAGEPF010000012">
    <property type="protein sequence ID" value="MBO2459806.1"/>
    <property type="molecule type" value="Genomic_DNA"/>
</dbReference>
<comment type="caution">
    <text evidence="1">The sequence shown here is derived from an EMBL/GenBank/DDBJ whole genome shotgun (WGS) entry which is preliminary data.</text>
</comment>
<keyword evidence="2" id="KW-1185">Reference proteome</keyword>